<evidence type="ECO:0000259" key="2">
    <source>
        <dbReference type="Pfam" id="PF06580"/>
    </source>
</evidence>
<evidence type="ECO:0000313" key="4">
    <source>
        <dbReference type="EMBL" id="MRX78869.1"/>
    </source>
</evidence>
<dbReference type="SUPFAM" id="SSF63829">
    <property type="entry name" value="Calcium-dependent phosphotriesterase"/>
    <property type="match status" value="1"/>
</dbReference>
<dbReference type="Pfam" id="PF06580">
    <property type="entry name" value="His_kinase"/>
    <property type="match status" value="1"/>
</dbReference>
<comment type="caution">
    <text evidence="4">The sequence shown here is derived from an EMBL/GenBank/DDBJ whole genome shotgun (WGS) entry which is preliminary data.</text>
</comment>
<reference evidence="4 5" key="1">
    <citation type="submission" date="2019-11" db="EMBL/GenBank/DDBJ databases">
        <title>Pedobacter petrophilus genome.</title>
        <authorList>
            <person name="Feldbauer M.J."/>
            <person name="Newman J.D."/>
        </authorList>
    </citation>
    <scope>NUCLEOTIDE SEQUENCE [LARGE SCALE GENOMIC DNA]</scope>
    <source>
        <strain evidence="4 5">LMG 29686</strain>
    </source>
</reference>
<dbReference type="Gene3D" id="3.30.565.10">
    <property type="entry name" value="Histidine kinase-like ATPase, C-terminal domain"/>
    <property type="match status" value="1"/>
</dbReference>
<keyword evidence="1" id="KW-0472">Membrane</keyword>
<dbReference type="Pfam" id="PF07494">
    <property type="entry name" value="Reg_prop"/>
    <property type="match status" value="3"/>
</dbReference>
<keyword evidence="5" id="KW-1185">Reference proteome</keyword>
<dbReference type="Pfam" id="PF07495">
    <property type="entry name" value="Y_Y_Y"/>
    <property type="match status" value="1"/>
</dbReference>
<dbReference type="Proteomes" id="UP000487757">
    <property type="component" value="Unassembled WGS sequence"/>
</dbReference>
<dbReference type="Gene3D" id="2.130.10.10">
    <property type="entry name" value="YVTN repeat-like/Quinoprotein amine dehydrogenase"/>
    <property type="match status" value="2"/>
</dbReference>
<dbReference type="SUPFAM" id="SSF50998">
    <property type="entry name" value="Quinoprotein alcohol dehydrogenase-like"/>
    <property type="match status" value="1"/>
</dbReference>
<dbReference type="InterPro" id="IPR010559">
    <property type="entry name" value="Sig_transdc_His_kin_internal"/>
</dbReference>
<sequence length="1027" mass="117459">MAKASTYPEGEQVIFLRKLNFLSKQAVIINSKKIRKEIVPTGRKNLINCFSLFALVLITFTCTFTFSAYSQTTYLPHYTSKNGLASNNCYYILQDRKGFIWIATDNGISRFDGTNFQNFTIEDGLPDTQILQMKEDKSGRIWFFALNGQLSYLKDGKFYNKDNDQLLKKLNFNTVIVSFLIDKAGRIWLGTNSNLIVCWDGKTIKKYVSPNPEDKFINAFIHEDERGNIFAYSDLSVQRFNGNTFSIVKSKVRPISYMTAANLPNKSLLYLDSGGLKKLESGKINNLISIPQNLIKNMSGYFYYDQTLKEVWLANATGTFALNKSGKTVQYLQDISVNQVTKDSNQNMWFATTTGIYMLPNVNNRLSIIDAESGLSSNVIKSITKDGKNRLWLGTDDAVIDILDINNFQIQEVGLDDFKKYKTVKQLAFDAKNESIYFASDYGMGVFKKIYKNTDEVSYLKEANNSMFVIKHFSLSGNNDHLALALSSGVVFLSDKLKRFEFNSLKYREKEDFFKDRSYHVFYDQAGNLWFSNIDGLSEFSNGKLIKHFEKQPLLTKRINDIQQLADGTLILATDGYGLIFYREGKITKQITQEDGLTNNICTKLFIKNNEIWVLTNKGVNKITNYPKAPAVANFDYGKDLLSDDINNLFIDDSTAYFATNKGLILFKYNNKNISRNLPKVYVTSVIKDNERLPIDKENFTFENGNSTILFTFSAVDFTTSDITYRYRLNENSAWLETRTRRLDFSSLQSGDYVFEVCAKSQNGNWGPSAKISFTIKKQFWQSLWFLSILILLVAYIFYKVAVYITRKQKDKEQAQLLLKNKVLMLEQQALQAMMNPHFVFNVMNSIQHYINTQNTASANKVLTGFARLIRKNLEICTKSYISLEEELEYLNLYLKLEKNRFGDKLQYTFAVDPDIDEEETFIPSMLLQPYVENAIWHGIMPKETNGLIQINIKLLDAAYLNIEIIDDGVGIENSLKDKKDTHISKGMQLTKERLNLLSQIGAKPIHLNVSQNATKGTTVSISIPLK</sequence>
<proteinExistence type="predicted"/>
<dbReference type="EMBL" id="WKKH01000083">
    <property type="protein sequence ID" value="MRX78869.1"/>
    <property type="molecule type" value="Genomic_DNA"/>
</dbReference>
<dbReference type="GO" id="GO:0016020">
    <property type="term" value="C:membrane"/>
    <property type="evidence" value="ECO:0007669"/>
    <property type="project" value="InterPro"/>
</dbReference>
<protein>
    <submittedName>
        <fullName evidence="4">Diguanylate cyclase</fullName>
    </submittedName>
</protein>
<feature type="domain" description="Signal transduction histidine kinase internal region" evidence="2">
    <location>
        <begin position="827"/>
        <end position="906"/>
    </location>
</feature>
<feature type="transmembrane region" description="Helical" evidence="1">
    <location>
        <begin position="45"/>
        <end position="69"/>
    </location>
</feature>
<name>A0A7K0G6P6_9SPHI</name>
<dbReference type="SUPFAM" id="SSF55874">
    <property type="entry name" value="ATPase domain of HSP90 chaperone/DNA topoisomerase II/histidine kinase"/>
    <property type="match status" value="1"/>
</dbReference>
<dbReference type="InterPro" id="IPR036890">
    <property type="entry name" value="HATPase_C_sf"/>
</dbReference>
<organism evidence="4 5">
    <name type="scientific">Pedobacter petrophilus</name>
    <dbReference type="NCBI Taxonomy" id="1908241"/>
    <lineage>
        <taxon>Bacteria</taxon>
        <taxon>Pseudomonadati</taxon>
        <taxon>Bacteroidota</taxon>
        <taxon>Sphingobacteriia</taxon>
        <taxon>Sphingobacteriales</taxon>
        <taxon>Sphingobacteriaceae</taxon>
        <taxon>Pedobacter</taxon>
    </lineage>
</organism>
<keyword evidence="1" id="KW-1133">Transmembrane helix</keyword>
<dbReference type="OrthoDB" id="9809670at2"/>
<dbReference type="PANTHER" id="PTHR34220:SF7">
    <property type="entry name" value="SENSOR HISTIDINE KINASE YPDA"/>
    <property type="match status" value="1"/>
</dbReference>
<dbReference type="InterPro" id="IPR015943">
    <property type="entry name" value="WD40/YVTN_repeat-like_dom_sf"/>
</dbReference>
<dbReference type="PANTHER" id="PTHR34220">
    <property type="entry name" value="SENSOR HISTIDINE KINASE YPDA"/>
    <property type="match status" value="1"/>
</dbReference>
<dbReference type="GO" id="GO:0000155">
    <property type="term" value="F:phosphorelay sensor kinase activity"/>
    <property type="evidence" value="ECO:0007669"/>
    <property type="project" value="InterPro"/>
</dbReference>
<keyword evidence="1" id="KW-0812">Transmembrane</keyword>
<dbReference type="InterPro" id="IPR011047">
    <property type="entry name" value="Quinoprotein_ADH-like_sf"/>
</dbReference>
<dbReference type="RefSeq" id="WP_154283265.1">
    <property type="nucleotide sequence ID" value="NZ_JBHUJQ010000001.1"/>
</dbReference>
<gene>
    <name evidence="4" type="ORF">GJU39_22610</name>
</gene>
<evidence type="ECO:0000313" key="5">
    <source>
        <dbReference type="Proteomes" id="UP000487757"/>
    </source>
</evidence>
<evidence type="ECO:0000259" key="3">
    <source>
        <dbReference type="Pfam" id="PF07495"/>
    </source>
</evidence>
<dbReference type="InterPro" id="IPR050640">
    <property type="entry name" value="Bact_2-comp_sensor_kinase"/>
</dbReference>
<dbReference type="AlphaFoldDB" id="A0A7K0G6P6"/>
<dbReference type="Gene3D" id="2.60.40.10">
    <property type="entry name" value="Immunoglobulins"/>
    <property type="match status" value="1"/>
</dbReference>
<dbReference type="InterPro" id="IPR013783">
    <property type="entry name" value="Ig-like_fold"/>
</dbReference>
<evidence type="ECO:0000256" key="1">
    <source>
        <dbReference type="SAM" id="Phobius"/>
    </source>
</evidence>
<dbReference type="InterPro" id="IPR011110">
    <property type="entry name" value="Reg_prop"/>
</dbReference>
<accession>A0A7K0G6P6</accession>
<dbReference type="InterPro" id="IPR011123">
    <property type="entry name" value="Y_Y_Y"/>
</dbReference>
<feature type="domain" description="Two component regulator three Y" evidence="3">
    <location>
        <begin position="719"/>
        <end position="777"/>
    </location>
</feature>
<feature type="transmembrane region" description="Helical" evidence="1">
    <location>
        <begin position="780"/>
        <end position="799"/>
    </location>
</feature>